<evidence type="ECO:0000313" key="3">
    <source>
        <dbReference type="Proteomes" id="UP000183700"/>
    </source>
</evidence>
<keyword evidence="3" id="KW-1185">Reference proteome</keyword>
<feature type="transmembrane region" description="Helical" evidence="1">
    <location>
        <begin position="12"/>
        <end position="35"/>
    </location>
</feature>
<name>A0A1L8SVW7_9ENTE</name>
<sequence length="56" mass="6609">MGTKLAAEFFYFWQPMILIVIIAITLQKELNLFALQKKPIMEKLPYLKICMEIYGI</sequence>
<reference evidence="2 3" key="1">
    <citation type="submission" date="2014-12" db="EMBL/GenBank/DDBJ databases">
        <title>Draft genome sequences of 29 type strains of Enterococci.</title>
        <authorList>
            <person name="Zhong Z."/>
            <person name="Sun Z."/>
            <person name="Liu W."/>
            <person name="Zhang W."/>
            <person name="Zhang H."/>
        </authorList>
    </citation>
    <scope>NUCLEOTIDE SEQUENCE [LARGE SCALE GENOMIC DNA]</scope>
    <source>
        <strain evidence="2 3">DSM 22802</strain>
    </source>
</reference>
<evidence type="ECO:0000313" key="2">
    <source>
        <dbReference type="EMBL" id="OJG36165.1"/>
    </source>
</evidence>
<evidence type="ECO:0000256" key="1">
    <source>
        <dbReference type="SAM" id="Phobius"/>
    </source>
</evidence>
<dbReference type="Proteomes" id="UP000183700">
    <property type="component" value="Unassembled WGS sequence"/>
</dbReference>
<protein>
    <submittedName>
        <fullName evidence="2">Uncharacterized protein</fullName>
    </submittedName>
</protein>
<organism evidence="2 3">
    <name type="scientific">Enterococcus devriesei</name>
    <dbReference type="NCBI Taxonomy" id="319970"/>
    <lineage>
        <taxon>Bacteria</taxon>
        <taxon>Bacillati</taxon>
        <taxon>Bacillota</taxon>
        <taxon>Bacilli</taxon>
        <taxon>Lactobacillales</taxon>
        <taxon>Enterococcaceae</taxon>
        <taxon>Enterococcus</taxon>
    </lineage>
</organism>
<keyword evidence="1" id="KW-1133">Transmembrane helix</keyword>
<comment type="caution">
    <text evidence="2">The sequence shown here is derived from an EMBL/GenBank/DDBJ whole genome shotgun (WGS) entry which is preliminary data.</text>
</comment>
<dbReference type="AlphaFoldDB" id="A0A1L8SVW7"/>
<proteinExistence type="predicted"/>
<keyword evidence="1" id="KW-0472">Membrane</keyword>
<dbReference type="EMBL" id="JXKM01000004">
    <property type="protein sequence ID" value="OJG36165.1"/>
    <property type="molecule type" value="Genomic_DNA"/>
</dbReference>
<accession>A0A1L8SVW7</accession>
<keyword evidence="1" id="KW-0812">Transmembrane</keyword>
<dbReference type="STRING" id="319970.RV00_GL002309"/>
<gene>
    <name evidence="2" type="ORF">RV00_GL002309</name>
</gene>